<comment type="caution">
    <text evidence="2">The sequence shown here is derived from an EMBL/GenBank/DDBJ whole genome shotgun (WGS) entry which is preliminary data.</text>
</comment>
<dbReference type="SUPFAM" id="SSF48452">
    <property type="entry name" value="TPR-like"/>
    <property type="match status" value="1"/>
</dbReference>
<keyword evidence="3" id="KW-1185">Reference proteome</keyword>
<dbReference type="Proteomes" id="UP000461730">
    <property type="component" value="Unassembled WGS sequence"/>
</dbReference>
<evidence type="ECO:0000313" key="3">
    <source>
        <dbReference type="Proteomes" id="UP000461730"/>
    </source>
</evidence>
<dbReference type="Gene3D" id="1.25.40.10">
    <property type="entry name" value="Tetratricopeptide repeat domain"/>
    <property type="match status" value="1"/>
</dbReference>
<feature type="repeat" description="TPR" evidence="1">
    <location>
        <begin position="83"/>
        <end position="116"/>
    </location>
</feature>
<dbReference type="InterPro" id="IPR011990">
    <property type="entry name" value="TPR-like_helical_dom_sf"/>
</dbReference>
<dbReference type="AlphaFoldDB" id="A0A7K1U783"/>
<sequence>MGLFDLFKKQAPETSPAHERYLKAKAAFEKKEYQEALGLLIEAFNQDVDYMPLYRLSADCLGTLGGQDEQQFFEQALATPGQFEAYQQLGEHFFQVEHFRMAMPFLKKALSLNSTHVNTAHLLAVCYAKEFQVDEALRILESIDLQKDFWAVHFLNKCRILNNKLEGVKEEIYGIRSFLEKYKDDPGMEVPIRHIDELTDMLYRCRLIAAPEKHIRDWHFIQYGGVVLDYFDSADQYVAGGRYVALWGNHVSIKTVIHKLRIFLDTVDRNIRVVAGLPDRDSEITGRAVAAELGCSYITYNQNSDLSDALIVSADTSLLNGYGELEEVKNGQLIFTLNHSWLGSALITPDIIGFMSQSYWYPWGEGQMRINETTQEVEHTPADNRTPAEIANDIHHAPAEEKDLATQMDFYRKHAHALKGIGEHATLRRYNFLTESPVPGSYFRH</sequence>
<evidence type="ECO:0000256" key="1">
    <source>
        <dbReference type="PROSITE-ProRule" id="PRU00339"/>
    </source>
</evidence>
<dbReference type="EMBL" id="WRXN01000008">
    <property type="protein sequence ID" value="MVT10224.1"/>
    <property type="molecule type" value="Genomic_DNA"/>
</dbReference>
<keyword evidence="1" id="KW-0802">TPR repeat</keyword>
<reference evidence="2 3" key="1">
    <citation type="submission" date="2019-12" db="EMBL/GenBank/DDBJ databases">
        <title>Chitinophaga sp. strain ysch24 (GDMCC 1.1355), whole genome shotgun sequence.</title>
        <authorList>
            <person name="Zhang X."/>
        </authorList>
    </citation>
    <scope>NUCLEOTIDE SEQUENCE [LARGE SCALE GENOMIC DNA]</scope>
    <source>
        <strain evidence="3">ysch24</strain>
    </source>
</reference>
<dbReference type="SMART" id="SM00028">
    <property type="entry name" value="TPR"/>
    <property type="match status" value="2"/>
</dbReference>
<proteinExistence type="predicted"/>
<protein>
    <recommendedName>
        <fullName evidence="4">Tetratricopeptide repeat protein</fullName>
    </recommendedName>
</protein>
<accession>A0A7K1U783</accession>
<organism evidence="2 3">
    <name type="scientific">Chitinophaga tropicalis</name>
    <dbReference type="NCBI Taxonomy" id="2683588"/>
    <lineage>
        <taxon>Bacteria</taxon>
        <taxon>Pseudomonadati</taxon>
        <taxon>Bacteroidota</taxon>
        <taxon>Chitinophagia</taxon>
        <taxon>Chitinophagales</taxon>
        <taxon>Chitinophagaceae</taxon>
        <taxon>Chitinophaga</taxon>
    </lineage>
</organism>
<dbReference type="RefSeq" id="WP_157307671.1">
    <property type="nucleotide sequence ID" value="NZ_WRXN01000008.1"/>
</dbReference>
<gene>
    <name evidence="2" type="ORF">GO493_18275</name>
</gene>
<evidence type="ECO:0000313" key="2">
    <source>
        <dbReference type="EMBL" id="MVT10224.1"/>
    </source>
</evidence>
<name>A0A7K1U783_9BACT</name>
<evidence type="ECO:0008006" key="4">
    <source>
        <dbReference type="Google" id="ProtNLM"/>
    </source>
</evidence>
<dbReference type="PROSITE" id="PS50005">
    <property type="entry name" value="TPR"/>
    <property type="match status" value="1"/>
</dbReference>
<dbReference type="InterPro" id="IPR019734">
    <property type="entry name" value="TPR_rpt"/>
</dbReference>